<reference evidence="2 3" key="1">
    <citation type="journal article" date="2004" name="Science">
        <title>The Ashbya gossypii genome as a tool for mapping the ancient Saccharomyces cerevisiae genome.</title>
        <authorList>
            <person name="Dietrich F.S."/>
            <person name="Voegeli S."/>
            <person name="Brachat S."/>
            <person name="Lerch A."/>
            <person name="Gates K."/>
            <person name="Steiner S."/>
            <person name="Mohr C."/>
            <person name="Pohlmann R."/>
            <person name="Luedi P."/>
            <person name="Choi S."/>
            <person name="Wing R.A."/>
            <person name="Flavier A."/>
            <person name="Gaffney T.D."/>
            <person name="Philippsen P."/>
        </authorList>
    </citation>
    <scope>NUCLEOTIDE SEQUENCE [LARGE SCALE GENOMIC DNA]</scope>
    <source>
        <strain evidence="3">ATCC 10895 / CBS 109.51 / FGSC 9923 / NRRL Y-1056</strain>
    </source>
</reference>
<organism evidence="2 3">
    <name type="scientific">Eremothecium gossypii (strain ATCC 10895 / CBS 109.51 / FGSC 9923 / NRRL Y-1056)</name>
    <name type="common">Yeast</name>
    <name type="synonym">Ashbya gossypii</name>
    <dbReference type="NCBI Taxonomy" id="284811"/>
    <lineage>
        <taxon>Eukaryota</taxon>
        <taxon>Fungi</taxon>
        <taxon>Dikarya</taxon>
        <taxon>Ascomycota</taxon>
        <taxon>Saccharomycotina</taxon>
        <taxon>Saccharomycetes</taxon>
        <taxon>Saccharomycetales</taxon>
        <taxon>Saccharomycetaceae</taxon>
        <taxon>Eremothecium</taxon>
    </lineage>
</organism>
<dbReference type="STRING" id="284811.Q758P6"/>
<protein>
    <submittedName>
        <fullName evidence="2">AEL293Cp</fullName>
    </submittedName>
</protein>
<reference evidence="3" key="2">
    <citation type="journal article" date="2013" name="G3 (Bethesda)">
        <title>Genomes of Ashbya fungi isolated from insects reveal four mating-type loci, numerous translocations, lack of transposons, and distinct gene duplications.</title>
        <authorList>
            <person name="Dietrich F.S."/>
            <person name="Voegeli S."/>
            <person name="Kuo S."/>
            <person name="Philippsen P."/>
        </authorList>
    </citation>
    <scope>GENOME REANNOTATION</scope>
    <source>
        <strain evidence="3">ATCC 10895 / CBS 109.51 / FGSC 9923 / NRRL Y-1056</strain>
    </source>
</reference>
<sequence>MEQEPHVIFMNPQTENLQNLYELVEKLARQLNKNKEQRQRLLREVDVLASKAQRGLGTSDFRKDARVVEEFLKRRGAGTGGGDGVESLRAQNSRLRALLAEKQCNNDATLGLLAHHENSLALVVRLLREDVFQHHAALVARCRRAFNERLCAAEDSEFRAYLENATSLQALIDISRVYQALLRLP</sequence>
<gene>
    <name evidence="2" type="ORF">AGOS_AEL293C</name>
</gene>
<dbReference type="RefSeq" id="NP_984567.2">
    <property type="nucleotide sequence ID" value="NM_209920.2"/>
</dbReference>
<evidence type="ECO:0000313" key="2">
    <source>
        <dbReference type="EMBL" id="AAS52391.2"/>
    </source>
</evidence>
<dbReference type="InParanoid" id="Q758P6"/>
<evidence type="ECO:0000313" key="3">
    <source>
        <dbReference type="Proteomes" id="UP000000591"/>
    </source>
</evidence>
<dbReference type="AlphaFoldDB" id="Q758P6"/>
<dbReference type="OMA" id="HMYLLVN"/>
<dbReference type="KEGG" id="ago:AGOS_AEL293C"/>
<evidence type="ECO:0000256" key="1">
    <source>
        <dbReference type="SAM" id="Coils"/>
    </source>
</evidence>
<dbReference type="HOGENOM" id="CLU_103442_0_0_1"/>
<accession>Q758P6</accession>
<keyword evidence="1" id="KW-0175">Coiled coil</keyword>
<keyword evidence="3" id="KW-1185">Reference proteome</keyword>
<feature type="coiled-coil region" evidence="1">
    <location>
        <begin position="14"/>
        <end position="51"/>
    </location>
</feature>
<dbReference type="FunCoup" id="Q758P6">
    <property type="interactions" value="77"/>
</dbReference>
<dbReference type="OrthoDB" id="4067912at2759"/>
<dbReference type="EMBL" id="AE016818">
    <property type="protein sequence ID" value="AAS52391.2"/>
    <property type="molecule type" value="Genomic_DNA"/>
</dbReference>
<dbReference type="eggNOG" id="ENOG502S5IA">
    <property type="taxonomic scope" value="Eukaryota"/>
</dbReference>
<dbReference type="GeneID" id="4620744"/>
<proteinExistence type="predicted"/>
<dbReference type="Proteomes" id="UP000000591">
    <property type="component" value="Chromosome V"/>
</dbReference>
<name>Q758P6_EREGS</name>